<sequence>MSDPAEPQFEAEDVDGATVARVTAREIRHPDVAVALGAQLRGLVEEHGRTRIVVDLHDCRYLSSTGFGALLNLGRLLKQHDGKMAICRVHPDVRVGARIIGMEQVCAFFDHESEAIAHVSA</sequence>
<evidence type="ECO:0000313" key="3">
    <source>
        <dbReference type="Proteomes" id="UP000317835"/>
    </source>
</evidence>
<dbReference type="InterPro" id="IPR036513">
    <property type="entry name" value="STAS_dom_sf"/>
</dbReference>
<proteinExistence type="predicted"/>
<gene>
    <name evidence="2" type="ORF">ElP_29210</name>
</gene>
<dbReference type="EMBL" id="CP036426">
    <property type="protein sequence ID" value="QDV35024.1"/>
    <property type="molecule type" value="Genomic_DNA"/>
</dbReference>
<dbReference type="KEGG" id="tpla:ElP_29210"/>
<dbReference type="RefSeq" id="WP_145270332.1">
    <property type="nucleotide sequence ID" value="NZ_CP036426.1"/>
</dbReference>
<name>A0A518H2I0_9BACT</name>
<dbReference type="SUPFAM" id="SSF52091">
    <property type="entry name" value="SpoIIaa-like"/>
    <property type="match status" value="1"/>
</dbReference>
<dbReference type="Gene3D" id="3.30.750.24">
    <property type="entry name" value="STAS domain"/>
    <property type="match status" value="1"/>
</dbReference>
<protein>
    <submittedName>
        <fullName evidence="2">STAS domain protein</fullName>
    </submittedName>
</protein>
<feature type="domain" description="STAS" evidence="1">
    <location>
        <begin position="39"/>
        <end position="119"/>
    </location>
</feature>
<dbReference type="AlphaFoldDB" id="A0A518H2I0"/>
<dbReference type="PROSITE" id="PS50801">
    <property type="entry name" value="STAS"/>
    <property type="match status" value="1"/>
</dbReference>
<dbReference type="CDD" id="cd07043">
    <property type="entry name" value="STAS_anti-anti-sigma_factors"/>
    <property type="match status" value="1"/>
</dbReference>
<dbReference type="PANTHER" id="PTHR33495:SF2">
    <property type="entry name" value="ANTI-SIGMA FACTOR ANTAGONIST TM_1081-RELATED"/>
    <property type="match status" value="1"/>
</dbReference>
<evidence type="ECO:0000313" key="2">
    <source>
        <dbReference type="EMBL" id="QDV35024.1"/>
    </source>
</evidence>
<keyword evidence="3" id="KW-1185">Reference proteome</keyword>
<dbReference type="InterPro" id="IPR002645">
    <property type="entry name" value="STAS_dom"/>
</dbReference>
<reference evidence="2 3" key="1">
    <citation type="submission" date="2019-02" db="EMBL/GenBank/DDBJ databases">
        <title>Deep-cultivation of Planctomycetes and their phenomic and genomic characterization uncovers novel biology.</title>
        <authorList>
            <person name="Wiegand S."/>
            <person name="Jogler M."/>
            <person name="Boedeker C."/>
            <person name="Pinto D."/>
            <person name="Vollmers J."/>
            <person name="Rivas-Marin E."/>
            <person name="Kohn T."/>
            <person name="Peeters S.H."/>
            <person name="Heuer A."/>
            <person name="Rast P."/>
            <person name="Oberbeckmann S."/>
            <person name="Bunk B."/>
            <person name="Jeske O."/>
            <person name="Meyerdierks A."/>
            <person name="Storesund J.E."/>
            <person name="Kallscheuer N."/>
            <person name="Luecker S."/>
            <person name="Lage O.M."/>
            <person name="Pohl T."/>
            <person name="Merkel B.J."/>
            <person name="Hornburger P."/>
            <person name="Mueller R.-W."/>
            <person name="Bruemmer F."/>
            <person name="Labrenz M."/>
            <person name="Spormann A.M."/>
            <person name="Op den Camp H."/>
            <person name="Overmann J."/>
            <person name="Amann R."/>
            <person name="Jetten M.S.M."/>
            <person name="Mascher T."/>
            <person name="Medema M.H."/>
            <person name="Devos D.P."/>
            <person name="Kaster A.-K."/>
            <person name="Ovreas L."/>
            <person name="Rohde M."/>
            <person name="Galperin M.Y."/>
            <person name="Jogler C."/>
        </authorList>
    </citation>
    <scope>NUCLEOTIDE SEQUENCE [LARGE SCALE GENOMIC DNA]</scope>
    <source>
        <strain evidence="2 3">ElP</strain>
    </source>
</reference>
<dbReference type="Proteomes" id="UP000317835">
    <property type="component" value="Chromosome"/>
</dbReference>
<accession>A0A518H2I0</accession>
<dbReference type="Pfam" id="PF01740">
    <property type="entry name" value="STAS"/>
    <property type="match status" value="1"/>
</dbReference>
<evidence type="ECO:0000259" key="1">
    <source>
        <dbReference type="PROSITE" id="PS50801"/>
    </source>
</evidence>
<dbReference type="GO" id="GO:0043856">
    <property type="term" value="F:anti-sigma factor antagonist activity"/>
    <property type="evidence" value="ECO:0007669"/>
    <property type="project" value="TreeGrafter"/>
</dbReference>
<organism evidence="2 3">
    <name type="scientific">Tautonia plasticadhaerens</name>
    <dbReference type="NCBI Taxonomy" id="2527974"/>
    <lineage>
        <taxon>Bacteria</taxon>
        <taxon>Pseudomonadati</taxon>
        <taxon>Planctomycetota</taxon>
        <taxon>Planctomycetia</taxon>
        <taxon>Isosphaerales</taxon>
        <taxon>Isosphaeraceae</taxon>
        <taxon>Tautonia</taxon>
    </lineage>
</organism>
<dbReference type="OrthoDB" id="283701at2"/>
<dbReference type="PANTHER" id="PTHR33495">
    <property type="entry name" value="ANTI-SIGMA FACTOR ANTAGONIST TM_1081-RELATED-RELATED"/>
    <property type="match status" value="1"/>
</dbReference>